<evidence type="ECO:0000313" key="1">
    <source>
        <dbReference type="EMBL" id="PRO66063.1"/>
    </source>
</evidence>
<comment type="caution">
    <text evidence="1">The sequence shown here is derived from an EMBL/GenBank/DDBJ whole genome shotgun (WGS) entry which is preliminary data.</text>
</comment>
<evidence type="ECO:0000313" key="2">
    <source>
        <dbReference type="Proteomes" id="UP000243650"/>
    </source>
</evidence>
<keyword evidence="2" id="KW-1185">Reference proteome</keyword>
<reference evidence="1 2" key="1">
    <citation type="submission" date="2018-03" db="EMBL/GenBank/DDBJ databases">
        <title>Bacillus urumqiensis sp. nov., a moderately haloalkaliphilic bacterium isolated from a salt lake.</title>
        <authorList>
            <person name="Zhao B."/>
            <person name="Liao Z."/>
        </authorList>
    </citation>
    <scope>NUCLEOTIDE SEQUENCE [LARGE SCALE GENOMIC DNA]</scope>
    <source>
        <strain evidence="1 2">BZ-SZ-XJ18</strain>
    </source>
</reference>
<accession>A0A2P6MIK3</accession>
<dbReference type="EMBL" id="PVNS01000005">
    <property type="protein sequence ID" value="PRO66063.1"/>
    <property type="molecule type" value="Genomic_DNA"/>
</dbReference>
<protein>
    <submittedName>
        <fullName evidence="1">Uncharacterized protein</fullName>
    </submittedName>
</protein>
<organism evidence="1 2">
    <name type="scientific">Alkalicoccus urumqiensis</name>
    <name type="common">Bacillus urumqiensis</name>
    <dbReference type="NCBI Taxonomy" id="1548213"/>
    <lineage>
        <taxon>Bacteria</taxon>
        <taxon>Bacillati</taxon>
        <taxon>Bacillota</taxon>
        <taxon>Bacilli</taxon>
        <taxon>Bacillales</taxon>
        <taxon>Bacillaceae</taxon>
        <taxon>Alkalicoccus</taxon>
    </lineage>
</organism>
<gene>
    <name evidence="1" type="ORF">C6I21_07110</name>
</gene>
<proteinExistence type="predicted"/>
<sequence length="68" mass="7607">MLEAIPFAQRILSFNRIVRGHPGLIDIDPAADHLYFTFILLRFEAFGRDAGGIKRSLKILSQGAGHEK</sequence>
<dbReference type="Proteomes" id="UP000243650">
    <property type="component" value="Unassembled WGS sequence"/>
</dbReference>
<name>A0A2P6MIK3_ALKUR</name>
<dbReference type="AlphaFoldDB" id="A0A2P6MIK3"/>